<dbReference type="Proteomes" id="UP000273278">
    <property type="component" value="Chromosome"/>
</dbReference>
<organism evidence="1 2">
    <name type="scientific">Methanomethylophilus alvi</name>
    <dbReference type="NCBI Taxonomy" id="1291540"/>
    <lineage>
        <taxon>Archaea</taxon>
        <taxon>Methanobacteriati</taxon>
        <taxon>Thermoplasmatota</taxon>
        <taxon>Thermoplasmata</taxon>
        <taxon>Methanomassiliicoccales</taxon>
        <taxon>Methanomethylophilaceae</taxon>
        <taxon>Methanomethylophilus</taxon>
    </lineage>
</organism>
<accession>A0A3G3IG55</accession>
<proteinExistence type="predicted"/>
<sequence length="293" mass="32666">MPSPERAAYQKYYCETCHQLKAGFGLVSTATVNYDMTFNTIVLNAVAGDVQEFEGTPKSVRCVFRGPKADSDIFRKMAAYTVLLTKWELVDDRTDKPSVKTDLIDLTLGRAISKAESMYPEYDGIVGRGFGRLRDMELDGCSDAVRMGKEFGKALTEPLSDIAGDSDFPELRSLFTDLTAAVYVMDAIDDLEDDFMDGTYNPFLQECTDFRNRDEYVRKNLYGLTGLVNGVIGDLQRDYSAVRRHMRSMTGVTDNIVYLGVPESAKNAVAGRSAAKMSVKNALDLRKKRTSTY</sequence>
<gene>
    <name evidence="1" type="ORF">BKD89_03165</name>
</gene>
<dbReference type="Pfam" id="PF18937">
    <property type="entry name" value="DUF5685"/>
    <property type="match status" value="1"/>
</dbReference>
<dbReference type="OMA" id="CETCHQL"/>
<protein>
    <submittedName>
        <fullName evidence="1">Uncharacterized protein</fullName>
    </submittedName>
</protein>
<evidence type="ECO:0000313" key="1">
    <source>
        <dbReference type="EMBL" id="AYQ54805.1"/>
    </source>
</evidence>
<dbReference type="EMBL" id="CP017686">
    <property type="protein sequence ID" value="AYQ54805.1"/>
    <property type="molecule type" value="Genomic_DNA"/>
</dbReference>
<dbReference type="AlphaFoldDB" id="A0A3G3IG55"/>
<evidence type="ECO:0000313" key="2">
    <source>
        <dbReference type="Proteomes" id="UP000273278"/>
    </source>
</evidence>
<reference evidence="1 2" key="1">
    <citation type="submission" date="2016-10" db="EMBL/GenBank/DDBJ databases">
        <title>Complete genome of the TMA-utilizing, human hosted archaeon Methanomethylophilus alvus Gen. nov, sp. nov., strain Mx-05, derived from a pure culture.</title>
        <authorList>
            <person name="Brugere J.-F."/>
            <person name="Ben Hania W."/>
            <person name="Chaudhary P.P."/>
            <person name="Gaci N."/>
            <person name="Borrel G."/>
            <person name="Cao Van Tuat L."/>
            <person name="Fardeau M.-L."/>
            <person name="Harris H.M.B."/>
            <person name="O'Toole P.W."/>
            <person name="Ollivier B."/>
        </authorList>
    </citation>
    <scope>NUCLEOTIDE SEQUENCE [LARGE SCALE GENOMIC DNA]</scope>
    <source>
        <strain evidence="1 2">Mx-05</strain>
    </source>
</reference>
<name>A0A3G3IG55_9ARCH</name>
<dbReference type="InterPro" id="IPR043740">
    <property type="entry name" value="DUF5685"/>
</dbReference>